<name>X6N0D5_RETFI</name>
<evidence type="ECO:0000313" key="3">
    <source>
        <dbReference type="Proteomes" id="UP000023152"/>
    </source>
</evidence>
<reference evidence="2 3" key="1">
    <citation type="journal article" date="2013" name="Curr. Biol.">
        <title>The Genome of the Foraminiferan Reticulomyxa filosa.</title>
        <authorList>
            <person name="Glockner G."/>
            <person name="Hulsmann N."/>
            <person name="Schleicher M."/>
            <person name="Noegel A.A."/>
            <person name="Eichinger L."/>
            <person name="Gallinger C."/>
            <person name="Pawlowski J."/>
            <person name="Sierra R."/>
            <person name="Euteneuer U."/>
            <person name="Pillet L."/>
            <person name="Moustafa A."/>
            <person name="Platzer M."/>
            <person name="Groth M."/>
            <person name="Szafranski K."/>
            <person name="Schliwa M."/>
        </authorList>
    </citation>
    <scope>NUCLEOTIDE SEQUENCE [LARGE SCALE GENOMIC DNA]</scope>
</reference>
<feature type="region of interest" description="Disordered" evidence="1">
    <location>
        <begin position="33"/>
        <end position="78"/>
    </location>
</feature>
<dbReference type="Proteomes" id="UP000023152">
    <property type="component" value="Unassembled WGS sequence"/>
</dbReference>
<dbReference type="AlphaFoldDB" id="X6N0D5"/>
<keyword evidence="3" id="KW-1185">Reference proteome</keyword>
<evidence type="ECO:0000313" key="2">
    <source>
        <dbReference type="EMBL" id="ETO19740.1"/>
    </source>
</evidence>
<feature type="compositionally biased region" description="Basic and acidic residues" evidence="1">
    <location>
        <begin position="60"/>
        <end position="70"/>
    </location>
</feature>
<evidence type="ECO:0000256" key="1">
    <source>
        <dbReference type="SAM" id="MobiDB-lite"/>
    </source>
</evidence>
<feature type="non-terminal residue" evidence="2">
    <location>
        <position position="201"/>
    </location>
</feature>
<proteinExistence type="predicted"/>
<sequence>MGIFVWRKQANLEIKQREMQEVYQRYPVKAVKSANNNNNKDSEMNPLIKTNEEEEEEETQKDVTMEKDNNNDDDDDQSVSQVLESAKLESAFLVSNDYRFPAVLFNKHVTWVESWRTALSTKTHTVTIANDPANINANTNANANDQGVTDADSEKVSLIGDNNVSDRSSSVRPNPYLDNKKRWLLLLFVFQNSAISGNEGT</sequence>
<gene>
    <name evidence="2" type="ORF">RFI_17490</name>
</gene>
<protein>
    <submittedName>
        <fullName evidence="2">Uncharacterized protein</fullName>
    </submittedName>
</protein>
<organism evidence="2 3">
    <name type="scientific">Reticulomyxa filosa</name>
    <dbReference type="NCBI Taxonomy" id="46433"/>
    <lineage>
        <taxon>Eukaryota</taxon>
        <taxon>Sar</taxon>
        <taxon>Rhizaria</taxon>
        <taxon>Retaria</taxon>
        <taxon>Foraminifera</taxon>
        <taxon>Monothalamids</taxon>
        <taxon>Reticulomyxidae</taxon>
        <taxon>Reticulomyxa</taxon>
    </lineage>
</organism>
<dbReference type="EMBL" id="ASPP01013335">
    <property type="protein sequence ID" value="ETO19740.1"/>
    <property type="molecule type" value="Genomic_DNA"/>
</dbReference>
<accession>X6N0D5</accession>
<comment type="caution">
    <text evidence="2">The sequence shown here is derived from an EMBL/GenBank/DDBJ whole genome shotgun (WGS) entry which is preliminary data.</text>
</comment>